<comment type="caution">
    <text evidence="6">Lacks conserved residue(s) required for the propagation of feature annotation.</text>
</comment>
<proteinExistence type="inferred from homology"/>
<evidence type="ECO:0000256" key="2">
    <source>
        <dbReference type="ARBA" id="ARBA00005692"/>
    </source>
</evidence>
<evidence type="ECO:0000313" key="8">
    <source>
        <dbReference type="Proteomes" id="UP001152747"/>
    </source>
</evidence>
<evidence type="ECO:0000256" key="6">
    <source>
        <dbReference type="RuleBase" id="RU280813"/>
    </source>
</evidence>
<sequence>MILIDIFFGRVILYISPLCPILAPFFSDYSIILKTHKVIENYSRASKAVCQVILTLNRMTCTMFPMSHQWFWDKFKAPILLLNFLLPFGAIWSLILSRVYGESTAGGFATSYKRAISWASLSRLQTIYITISIFATLIFTAITLHKLKSLRNRQKSAELCLCFVTFWITIGFCVVCSFWFLWVFCADCSYYYPSLFLWQFVSYDFLNVSTPIVMILINKQLRNQMFSRFFSTNKMQINHVTIVSELKV</sequence>
<keyword evidence="3 6" id="KW-0812">Transmembrane</keyword>
<dbReference type="OrthoDB" id="5871702at2759"/>
<keyword evidence="8" id="KW-1185">Reference proteome</keyword>
<dbReference type="InterPro" id="IPR000609">
    <property type="entry name" value="7TM_GPCR_serpentine_rcpt_Srg"/>
</dbReference>
<feature type="transmembrane region" description="Helical" evidence="6">
    <location>
        <begin position="196"/>
        <end position="217"/>
    </location>
</feature>
<dbReference type="Pfam" id="PF02118">
    <property type="entry name" value="Srg"/>
    <property type="match status" value="1"/>
</dbReference>
<evidence type="ECO:0000256" key="3">
    <source>
        <dbReference type="ARBA" id="ARBA00022692"/>
    </source>
</evidence>
<evidence type="ECO:0000256" key="5">
    <source>
        <dbReference type="ARBA" id="ARBA00023136"/>
    </source>
</evidence>
<comment type="caution">
    <text evidence="7">The sequence shown here is derived from an EMBL/GenBank/DDBJ whole genome shotgun (WGS) entry which is preliminary data.</text>
</comment>
<feature type="transmembrane region" description="Helical" evidence="6">
    <location>
        <begin position="127"/>
        <end position="147"/>
    </location>
</feature>
<keyword evidence="4 6" id="KW-1133">Transmembrane helix</keyword>
<dbReference type="PRINTS" id="PR00698">
    <property type="entry name" value="TMPROTEINSRG"/>
</dbReference>
<gene>
    <name evidence="7" type="ORF">CAMP_LOCUS7108</name>
</gene>
<organism evidence="7 8">
    <name type="scientific">Caenorhabditis angaria</name>
    <dbReference type="NCBI Taxonomy" id="860376"/>
    <lineage>
        <taxon>Eukaryota</taxon>
        <taxon>Metazoa</taxon>
        <taxon>Ecdysozoa</taxon>
        <taxon>Nematoda</taxon>
        <taxon>Chromadorea</taxon>
        <taxon>Rhabditida</taxon>
        <taxon>Rhabditina</taxon>
        <taxon>Rhabditomorpha</taxon>
        <taxon>Rhabditoidea</taxon>
        <taxon>Rhabditidae</taxon>
        <taxon>Peloderinae</taxon>
        <taxon>Caenorhabditis</taxon>
    </lineage>
</organism>
<evidence type="ECO:0000256" key="4">
    <source>
        <dbReference type="ARBA" id="ARBA00022989"/>
    </source>
</evidence>
<comment type="similarity">
    <text evidence="2 6">Belongs to the nematode receptor-like protein srg family.</text>
</comment>
<feature type="transmembrane region" description="Helical" evidence="6">
    <location>
        <begin position="159"/>
        <end position="184"/>
    </location>
</feature>
<feature type="transmembrane region" description="Helical" evidence="6">
    <location>
        <begin position="79"/>
        <end position="100"/>
    </location>
</feature>
<feature type="transmembrane region" description="Helical" evidence="6">
    <location>
        <begin position="6"/>
        <end position="27"/>
    </location>
</feature>
<dbReference type="AlphaFoldDB" id="A0A9P1IHZ9"/>
<accession>A0A9P1IHZ9</accession>
<evidence type="ECO:0000313" key="7">
    <source>
        <dbReference type="EMBL" id="CAI5444471.1"/>
    </source>
</evidence>
<name>A0A9P1IHZ9_9PELO</name>
<dbReference type="InterPro" id="IPR051119">
    <property type="entry name" value="Nematode_SR-like"/>
</dbReference>
<keyword evidence="5 6" id="KW-0472">Membrane</keyword>
<dbReference type="GO" id="GO:0016020">
    <property type="term" value="C:membrane"/>
    <property type="evidence" value="ECO:0007669"/>
    <property type="project" value="UniProtKB-SubCell"/>
</dbReference>
<dbReference type="PANTHER" id="PTHR31627:SF10">
    <property type="entry name" value="SERPENTINE RECEPTOR CLASS GAMMA-16"/>
    <property type="match status" value="1"/>
</dbReference>
<dbReference type="GO" id="GO:0004888">
    <property type="term" value="F:transmembrane signaling receptor activity"/>
    <property type="evidence" value="ECO:0007669"/>
    <property type="project" value="InterPro"/>
</dbReference>
<dbReference type="GO" id="GO:0007606">
    <property type="term" value="P:sensory perception of chemical stimulus"/>
    <property type="evidence" value="ECO:0007669"/>
    <property type="project" value="UniProtKB-UniRule"/>
</dbReference>
<dbReference type="PANTHER" id="PTHR31627">
    <property type="entry name" value="SERPENTINE RECEPTOR CLASS GAMMA-RELATED"/>
    <property type="match status" value="1"/>
</dbReference>
<evidence type="ECO:0000256" key="1">
    <source>
        <dbReference type="ARBA" id="ARBA00004141"/>
    </source>
</evidence>
<dbReference type="Proteomes" id="UP001152747">
    <property type="component" value="Unassembled WGS sequence"/>
</dbReference>
<protein>
    <recommendedName>
        <fullName evidence="6">Serpentine receptor class gamma</fullName>
    </recommendedName>
</protein>
<comment type="subcellular location">
    <subcellularLocation>
        <location evidence="1">Membrane</location>
        <topology evidence="1">Multi-pass membrane protein</topology>
    </subcellularLocation>
</comment>
<dbReference type="EMBL" id="CANHGI010000003">
    <property type="protein sequence ID" value="CAI5444471.1"/>
    <property type="molecule type" value="Genomic_DNA"/>
</dbReference>
<reference evidence="7" key="1">
    <citation type="submission" date="2022-11" db="EMBL/GenBank/DDBJ databases">
        <authorList>
            <person name="Kikuchi T."/>
        </authorList>
    </citation>
    <scope>NUCLEOTIDE SEQUENCE</scope>
    <source>
        <strain evidence="7">PS1010</strain>
    </source>
</reference>